<dbReference type="EMBL" id="JAGKQM010000017">
    <property type="protein sequence ID" value="KAH0870258.1"/>
    <property type="molecule type" value="Genomic_DNA"/>
</dbReference>
<gene>
    <name evidence="9" type="ORF">HID58_077280</name>
</gene>
<evidence type="ECO:0000259" key="8">
    <source>
        <dbReference type="Pfam" id="PF04862"/>
    </source>
</evidence>
<dbReference type="InterPro" id="IPR006946">
    <property type="entry name" value="DGR2-like_dom"/>
</dbReference>
<dbReference type="Pfam" id="PF04862">
    <property type="entry name" value="DUF642"/>
    <property type="match status" value="2"/>
</dbReference>
<evidence type="ECO:0000313" key="9">
    <source>
        <dbReference type="EMBL" id="KAH0870258.1"/>
    </source>
</evidence>
<feature type="compositionally biased region" description="Basic and acidic residues" evidence="6">
    <location>
        <begin position="104"/>
        <end position="114"/>
    </location>
</feature>
<protein>
    <recommendedName>
        <fullName evidence="8">DUF642 domain-containing protein</fullName>
    </recommendedName>
</protein>
<evidence type="ECO:0000256" key="2">
    <source>
        <dbReference type="ARBA" id="ARBA00004613"/>
    </source>
</evidence>
<proteinExistence type="predicted"/>
<feature type="domain" description="DUF642" evidence="8">
    <location>
        <begin position="548"/>
        <end position="714"/>
    </location>
</feature>
<name>A0ABQ7YPW7_BRANA</name>
<organism evidence="9 10">
    <name type="scientific">Brassica napus</name>
    <name type="common">Rape</name>
    <dbReference type="NCBI Taxonomy" id="3708"/>
    <lineage>
        <taxon>Eukaryota</taxon>
        <taxon>Viridiplantae</taxon>
        <taxon>Streptophyta</taxon>
        <taxon>Embryophyta</taxon>
        <taxon>Tracheophyta</taxon>
        <taxon>Spermatophyta</taxon>
        <taxon>Magnoliopsida</taxon>
        <taxon>eudicotyledons</taxon>
        <taxon>Gunneridae</taxon>
        <taxon>Pentapetalae</taxon>
        <taxon>rosids</taxon>
        <taxon>malvids</taxon>
        <taxon>Brassicales</taxon>
        <taxon>Brassicaceae</taxon>
        <taxon>Brassiceae</taxon>
        <taxon>Brassica</taxon>
    </lineage>
</organism>
<evidence type="ECO:0000256" key="4">
    <source>
        <dbReference type="ARBA" id="ARBA00022729"/>
    </source>
</evidence>
<feature type="compositionally biased region" description="Basic and acidic residues" evidence="6">
    <location>
        <begin position="488"/>
        <end position="498"/>
    </location>
</feature>
<keyword evidence="7" id="KW-0812">Transmembrane</keyword>
<dbReference type="InterPro" id="IPR052437">
    <property type="entry name" value="Pectin_Meth_Modulator"/>
</dbReference>
<dbReference type="PANTHER" id="PTHR31265">
    <property type="entry name" value="OS02G0527500 PROTEIN-RELATED"/>
    <property type="match status" value="1"/>
</dbReference>
<feature type="domain" description="DUF642" evidence="8">
    <location>
        <begin position="164"/>
        <end position="325"/>
    </location>
</feature>
<feature type="compositionally biased region" description="Basic and acidic residues" evidence="6">
    <location>
        <begin position="425"/>
        <end position="442"/>
    </location>
</feature>
<comment type="subcellular location">
    <subcellularLocation>
        <location evidence="1">Cell envelope</location>
    </subcellularLocation>
    <subcellularLocation>
        <location evidence="2">Secreted</location>
    </subcellularLocation>
</comment>
<dbReference type="PANTHER" id="PTHR31265:SF29">
    <property type="entry name" value="PROTEIN DUF642 L-GALACTONO-1,4-LACTONE-RESPONSIVE GENE 2"/>
    <property type="match status" value="1"/>
</dbReference>
<feature type="region of interest" description="Disordered" evidence="6">
    <location>
        <begin position="41"/>
        <end position="118"/>
    </location>
</feature>
<evidence type="ECO:0000256" key="6">
    <source>
        <dbReference type="SAM" id="MobiDB-lite"/>
    </source>
</evidence>
<dbReference type="Proteomes" id="UP000824890">
    <property type="component" value="Unassembled WGS sequence"/>
</dbReference>
<comment type="caution">
    <text evidence="9">The sequence shown here is derived from an EMBL/GenBank/DDBJ whole genome shotgun (WGS) entry which is preliminary data.</text>
</comment>
<feature type="transmembrane region" description="Helical" evidence="7">
    <location>
        <begin position="341"/>
        <end position="361"/>
    </location>
</feature>
<evidence type="ECO:0000256" key="7">
    <source>
        <dbReference type="SAM" id="Phobius"/>
    </source>
</evidence>
<keyword evidence="4" id="KW-0732">Signal</keyword>
<accession>A0ABQ7YPW7</accession>
<feature type="region of interest" description="Disordered" evidence="6">
    <location>
        <begin position="425"/>
        <end position="502"/>
    </location>
</feature>
<keyword evidence="5" id="KW-0325">Glycoprotein</keyword>
<reference evidence="9 10" key="1">
    <citation type="submission" date="2021-05" db="EMBL/GenBank/DDBJ databases">
        <title>Genome Assembly of Synthetic Allotetraploid Brassica napus Reveals Homoeologous Exchanges between Subgenomes.</title>
        <authorList>
            <person name="Davis J.T."/>
        </authorList>
    </citation>
    <scope>NUCLEOTIDE SEQUENCE [LARGE SCALE GENOMIC DNA]</scope>
    <source>
        <strain evidence="10">cv. Da-Ae</strain>
        <tissue evidence="9">Seedling</tissue>
    </source>
</reference>
<evidence type="ECO:0000256" key="5">
    <source>
        <dbReference type="ARBA" id="ARBA00023180"/>
    </source>
</evidence>
<evidence type="ECO:0000313" key="10">
    <source>
        <dbReference type="Proteomes" id="UP000824890"/>
    </source>
</evidence>
<evidence type="ECO:0000256" key="1">
    <source>
        <dbReference type="ARBA" id="ARBA00004196"/>
    </source>
</evidence>
<evidence type="ECO:0000256" key="3">
    <source>
        <dbReference type="ARBA" id="ARBA00022525"/>
    </source>
</evidence>
<keyword evidence="3" id="KW-0964">Secreted</keyword>
<dbReference type="Gene3D" id="2.60.120.260">
    <property type="entry name" value="Galactose-binding domain-like"/>
    <property type="match status" value="2"/>
</dbReference>
<keyword evidence="10" id="KW-1185">Reference proteome</keyword>
<feature type="compositionally biased region" description="Basic and acidic residues" evidence="6">
    <location>
        <begin position="41"/>
        <end position="58"/>
    </location>
</feature>
<keyword evidence="7" id="KW-0472">Membrane</keyword>
<keyword evidence="7" id="KW-1133">Transmembrane helix</keyword>
<sequence>MQDTRRESSRWRKPIERGNEDILEFAMGITLITQNQITRNDRVKQKGMKSADFDVKKDSKGRHQPSCLPLSCFRKSSSRNRSDESSVRSRRKRYYSPSSDESFEDSRSKEKESFSDSGADVVQPWVGSIRLGVSGEEEDSACGPLIDGVAMRALYPPRPTNKNILKNGGFEEGPLVLPGSTTRVLIPPFIEDDHSPLPGWMVESLKAVKYVDTEHFSIPQGRRAIELVVGKESAIAQVARTIIGKTYVLSFAVGDANNACKGSMVVEAFAGRDTLKVPYESRGTGGFKELLSGSWRFRQELNTFYAMRSDDFSSLCGPVIDDVKLLSVRKRCINQNIQCPLLNFALSITYLFTYIMDIFGFGPGRVFLPMTTSLQVAQCITLRQMQDTRRESSRWRKPIERGNEDILEFAMGITLITQNQITRNDRVKQKGMKSADFDVKKDSKGRHQPSCLPLSCFRKSSSRNRSDESSVRSRRKRYYSPSSDESFEDSRSKEKESFSDSGADVVQPWVGSIRLGVSGEEEDSACGPLIDGVAMRALYPPRPTNKNILKNGGFEEGPLVLPGSTTRVLIPPFIEDDHSPLPGWMVESLKAVKYVDTEHFSIPQGRRAIELVVGKESAIAQVARTIIGKTYVLSFAVGDANNACKGSMVVEAFAGRDTLKVPYESRGTGGFKRASIRFVAVSTRTKVMFYSTFYAMRSDDFSSLCGPVIDDVKLLSVRKR</sequence>